<dbReference type="Pfam" id="PF01458">
    <property type="entry name" value="SUFBD_core"/>
    <property type="match status" value="1"/>
</dbReference>
<sequence length="426" mass="48107">MNKKSNVEHLTAAETMLIQACDAACQEQTVNQELTAFKSRLLHDFRAEGLLPTRRIEDWHYTDLKRILKIFPANKEKSSVLEKEYDCLVEGSIKLLIGRKIPCSAQEKNIRVYDFSHKEEKSLYLEPLKKHDVIGYINAILVKDGYRIEIPDGCHLDVPLELQSVQSGGQMNLRYSIQCGINSKATIVERYITSQQYPSFVSSIAEIKVCSGAEVVWVIVQEQGAEDTHLGQVRVFLERNASLKIFVIHTSEGLVRREVFVDVEGEESKVMLRGINLLKGTTHHDLSVFLNHKEPNSHSTTSVRNIVLEKSTGVFQAKISVSAKAQGSNANMTSRTLLRSDEGNFFVKPELEIFADDVLCGHGATTSDINQNHLYYLMMRGIPEKKAYLMLSHAFVSEVIADLEDELLQSSLEKIISAWMNKSFMK</sequence>
<dbReference type="GO" id="GO:0016226">
    <property type="term" value="P:iron-sulfur cluster assembly"/>
    <property type="evidence" value="ECO:0007669"/>
    <property type="project" value="InterPro"/>
</dbReference>
<evidence type="ECO:0000313" key="3">
    <source>
        <dbReference type="Proteomes" id="UP000736856"/>
    </source>
</evidence>
<evidence type="ECO:0000259" key="1">
    <source>
        <dbReference type="Pfam" id="PF01458"/>
    </source>
</evidence>
<accession>A0A937AJ65</accession>
<dbReference type="InterPro" id="IPR011542">
    <property type="entry name" value="SUF_FeS_clus_asmbl_SufD"/>
</dbReference>
<dbReference type="InterPro" id="IPR037284">
    <property type="entry name" value="SUF_FeS_clus_asmbl_SufBD_sf"/>
</dbReference>
<proteinExistence type="predicted"/>
<feature type="domain" description="SUF system FeS cluster assembly SufBD core" evidence="1">
    <location>
        <begin position="170"/>
        <end position="395"/>
    </location>
</feature>
<evidence type="ECO:0000313" key="2">
    <source>
        <dbReference type="EMBL" id="MBL0849039.1"/>
    </source>
</evidence>
<dbReference type="PANTHER" id="PTHR43575">
    <property type="entry name" value="PROTEIN ABCI7, CHLOROPLASTIC"/>
    <property type="match status" value="1"/>
</dbReference>
<dbReference type="AlphaFoldDB" id="A0A937AJ65"/>
<dbReference type="SUPFAM" id="SSF101960">
    <property type="entry name" value="Stabilizer of iron transporter SufD"/>
    <property type="match status" value="1"/>
</dbReference>
<protein>
    <submittedName>
        <fullName evidence="2">Fe-S cluster assembly protein SufD</fullName>
    </submittedName>
</protein>
<gene>
    <name evidence="2" type="primary">sufD</name>
    <name evidence="2" type="ORF">EU981_03010</name>
</gene>
<dbReference type="NCBIfam" id="TIGR01981">
    <property type="entry name" value="sufD"/>
    <property type="match status" value="1"/>
</dbReference>
<comment type="caution">
    <text evidence="2">The sequence shown here is derived from an EMBL/GenBank/DDBJ whole genome shotgun (WGS) entry which is preliminary data.</text>
</comment>
<dbReference type="PANTHER" id="PTHR43575:SF1">
    <property type="entry name" value="PROTEIN ABCI7, CHLOROPLASTIC"/>
    <property type="match status" value="1"/>
</dbReference>
<dbReference type="EMBL" id="SEOL01000004">
    <property type="protein sequence ID" value="MBL0849039.1"/>
    <property type="molecule type" value="Genomic_DNA"/>
</dbReference>
<reference evidence="2" key="1">
    <citation type="submission" date="2019-02" db="EMBL/GenBank/DDBJ databases">
        <title>A novel Candidatus Liberibacter species associated with the New Zealand native fuchsia psyllid, Ctenarytaina fuchsiae.</title>
        <authorList>
            <person name="Thompson S.M."/>
            <person name="Jorgensen N."/>
            <person name="David C."/>
            <person name="Bulman S.R."/>
            <person name="Smith G.R."/>
        </authorList>
    </citation>
    <scope>NUCLEOTIDE SEQUENCE</scope>
    <source>
        <strain evidence="2">Oxford</strain>
    </source>
</reference>
<dbReference type="Proteomes" id="UP000736856">
    <property type="component" value="Unassembled WGS sequence"/>
</dbReference>
<name>A0A937AJ65_9HYPH</name>
<dbReference type="InterPro" id="IPR000825">
    <property type="entry name" value="SUF_FeS_clus_asmbl_SufBD_core"/>
</dbReference>
<organism evidence="2 3">
    <name type="scientific">Candidatus Liberibacter ctenarytainae</name>
    <dbReference type="NCBI Taxonomy" id="2020335"/>
    <lineage>
        <taxon>Bacteria</taxon>
        <taxon>Pseudomonadati</taxon>
        <taxon>Pseudomonadota</taxon>
        <taxon>Alphaproteobacteria</taxon>
        <taxon>Hyphomicrobiales</taxon>
        <taxon>Rhizobiaceae</taxon>
        <taxon>Liberibacter</taxon>
    </lineage>
</organism>
<dbReference type="InterPro" id="IPR055346">
    <property type="entry name" value="Fe-S_cluster_assembly_SufBD"/>
</dbReference>